<reference evidence="1 2" key="1">
    <citation type="submission" date="2019-04" db="EMBL/GenBank/DDBJ databases">
        <title>Chitiniphilus eburnea sp. nov., a novel chitinolytic bacterium isolated from aquaculture sludge.</title>
        <authorList>
            <person name="Sheng M."/>
        </authorList>
    </citation>
    <scope>NUCLEOTIDE SEQUENCE [LARGE SCALE GENOMIC DNA]</scope>
    <source>
        <strain evidence="1 2">HX-2-15</strain>
    </source>
</reference>
<dbReference type="Proteomes" id="UP000310016">
    <property type="component" value="Unassembled WGS sequence"/>
</dbReference>
<keyword evidence="2" id="KW-1185">Reference proteome</keyword>
<proteinExistence type="predicted"/>
<dbReference type="Gene3D" id="2.60.120.620">
    <property type="entry name" value="q2cbj1_9rhob like domain"/>
    <property type="match status" value="1"/>
</dbReference>
<dbReference type="GO" id="GO:0016706">
    <property type="term" value="F:2-oxoglutarate-dependent dioxygenase activity"/>
    <property type="evidence" value="ECO:0007669"/>
    <property type="project" value="UniProtKB-ARBA"/>
</dbReference>
<gene>
    <name evidence="1" type="ORF">FAZ21_17140</name>
</gene>
<dbReference type="OrthoDB" id="1157001at2"/>
<keyword evidence="1" id="KW-0223">Dioxygenase</keyword>
<dbReference type="PANTHER" id="PTHR31630">
    <property type="entry name" value="PHYTANOYL-COA DIOXYGENASE-RELATED-RELATED"/>
    <property type="match status" value="1"/>
</dbReference>
<dbReference type="SUPFAM" id="SSF51197">
    <property type="entry name" value="Clavaminate synthase-like"/>
    <property type="match status" value="1"/>
</dbReference>
<dbReference type="EMBL" id="SUMF01000031">
    <property type="protein sequence ID" value="TJZ66656.1"/>
    <property type="molecule type" value="Genomic_DNA"/>
</dbReference>
<dbReference type="AlphaFoldDB" id="A0A4U0PFH6"/>
<protein>
    <submittedName>
        <fullName evidence="1">Phytanoyl-CoA dioxygenase family protein</fullName>
    </submittedName>
</protein>
<dbReference type="InterPro" id="IPR008775">
    <property type="entry name" value="Phytyl_CoA_dOase-like"/>
</dbReference>
<evidence type="ECO:0000313" key="2">
    <source>
        <dbReference type="Proteomes" id="UP000310016"/>
    </source>
</evidence>
<dbReference type="Pfam" id="PF05721">
    <property type="entry name" value="PhyH"/>
    <property type="match status" value="1"/>
</dbReference>
<organism evidence="1 2">
    <name type="scientific">Chitiniphilus eburneus</name>
    <dbReference type="NCBI Taxonomy" id="2571148"/>
    <lineage>
        <taxon>Bacteria</taxon>
        <taxon>Pseudomonadati</taxon>
        <taxon>Pseudomonadota</taxon>
        <taxon>Betaproteobacteria</taxon>
        <taxon>Neisseriales</taxon>
        <taxon>Chitinibacteraceae</taxon>
        <taxon>Chitiniphilus</taxon>
    </lineage>
</organism>
<sequence>MNDRYDYGNNRPGNPSVAYMELPALNTLKKQLPLRVLSEADFAHWQRYGYVIVKNAVSAEQVARTASFLWEFQELNPHDPASWNRPQLRDNEMRELNGSGMVEAYQNQAFWDNRQTPRVYDAFVDIWDREDLWVTIDRANLNTPNAGARKFGGFLHWDADTSLTPLPVNVQGVLALADTTEAGGGFQCIPELFENLESWIATAPAHRNPWQPDLDTVPWPVRFIPMQAGDLLIFNSLLAHGIRPNTSSDRVRLAQYISFTPAGEHDDALRDWRIGSWYRREPARGYAFPGDPRHWEQTRYPRASLSHLGERILGLRRWADNRRVCDPRRLALTVPVS</sequence>
<comment type="caution">
    <text evidence="1">The sequence shown here is derived from an EMBL/GenBank/DDBJ whole genome shotgun (WGS) entry which is preliminary data.</text>
</comment>
<keyword evidence="1" id="KW-0560">Oxidoreductase</keyword>
<evidence type="ECO:0000313" key="1">
    <source>
        <dbReference type="EMBL" id="TJZ66656.1"/>
    </source>
</evidence>
<dbReference type="RefSeq" id="WP_136774656.1">
    <property type="nucleotide sequence ID" value="NZ_SUMF01000031.1"/>
</dbReference>
<dbReference type="PANTHER" id="PTHR31630:SF6">
    <property type="entry name" value="PHYTANOYL-COA DIOXYGENASE-RELATED"/>
    <property type="match status" value="1"/>
</dbReference>
<name>A0A4U0PFH6_9NEIS</name>
<accession>A0A4U0PFH6</accession>